<feature type="chain" id="PRO_5039448520" evidence="1">
    <location>
        <begin position="28"/>
        <end position="388"/>
    </location>
</feature>
<dbReference type="Pfam" id="PF13416">
    <property type="entry name" value="SBP_bac_8"/>
    <property type="match status" value="1"/>
</dbReference>
<evidence type="ECO:0000313" key="3">
    <source>
        <dbReference type="Proteomes" id="UP000030401"/>
    </source>
</evidence>
<dbReference type="Proteomes" id="UP000030401">
    <property type="component" value="Unassembled WGS sequence"/>
</dbReference>
<keyword evidence="1" id="KW-0732">Signal</keyword>
<dbReference type="PANTHER" id="PTHR42779:SF1">
    <property type="entry name" value="PROTEIN YNJB"/>
    <property type="match status" value="1"/>
</dbReference>
<evidence type="ECO:0000313" key="2">
    <source>
        <dbReference type="EMBL" id="KGX86606.1"/>
    </source>
</evidence>
<dbReference type="eggNOG" id="COG4134">
    <property type="taxonomic scope" value="Bacteria"/>
</dbReference>
<dbReference type="EMBL" id="AVPG01000012">
    <property type="protein sequence ID" value="KGX86606.1"/>
    <property type="molecule type" value="Genomic_DNA"/>
</dbReference>
<gene>
    <name evidence="2" type="ORF">N784_04370</name>
</gene>
<feature type="signal peptide" evidence="1">
    <location>
        <begin position="1"/>
        <end position="27"/>
    </location>
</feature>
<comment type="caution">
    <text evidence="2">The sequence shown here is derived from an EMBL/GenBank/DDBJ whole genome shotgun (WGS) entry which is preliminary data.</text>
</comment>
<protein>
    <submittedName>
        <fullName evidence="2">ABC transporter substrate-binding protein</fullName>
    </submittedName>
</protein>
<sequence length="388" mass="43119">MYNRVKKLAKKSAVLGMTGLFALSLTACGSSEDAATTSKESEQEKTEISLYTGGSLNVKEFWQEVIPAFEEEHQNIDVELVFLPAGQGGQSTMDRLIAAKKANKDSEVDIYEGGLADIVVGEEEGLFTELNESNIPNLANVKAENLEGTNGLAVPHRASSVVLAYNSDVVKEVPETPEEMYQWIKDNPGRFAYNDPTTGGSGSSFVLTTIYNQLPPEAMNVQDESIMEDWDKGFDILSELDSYMYREGVYPKKNQGTLDLLANGEVDIIPAWSDMALEQLDKELIPENIKLKQLTPGFTGGPAYMMLADNGEEERTEAAETFLNYVLTPEVQETVVNKMYGYPGIEWEFLDEEMQKNFESVSGDYRIFNGGKLGEEVNKRWQKEIASQ</sequence>
<dbReference type="AlphaFoldDB" id="A0A0A5G0H6"/>
<name>A0A0A5G0H6_9BACI</name>
<dbReference type="OrthoDB" id="3239593at2"/>
<reference evidence="2 3" key="1">
    <citation type="submission" date="2013-08" db="EMBL/GenBank/DDBJ databases">
        <authorList>
            <person name="Huang J."/>
            <person name="Wang G."/>
        </authorList>
    </citation>
    <scope>NUCLEOTIDE SEQUENCE [LARGE SCALE GENOMIC DNA]</scope>
    <source>
        <strain evidence="2 3">JSM 072002</strain>
    </source>
</reference>
<organism evidence="2 3">
    <name type="scientific">Pontibacillus litoralis JSM 072002</name>
    <dbReference type="NCBI Taxonomy" id="1385512"/>
    <lineage>
        <taxon>Bacteria</taxon>
        <taxon>Bacillati</taxon>
        <taxon>Bacillota</taxon>
        <taxon>Bacilli</taxon>
        <taxon>Bacillales</taxon>
        <taxon>Bacillaceae</taxon>
        <taxon>Pontibacillus</taxon>
    </lineage>
</organism>
<dbReference type="PROSITE" id="PS51257">
    <property type="entry name" value="PROKAR_LIPOPROTEIN"/>
    <property type="match status" value="1"/>
</dbReference>
<evidence type="ECO:0000256" key="1">
    <source>
        <dbReference type="SAM" id="SignalP"/>
    </source>
</evidence>
<dbReference type="Gene3D" id="3.40.190.10">
    <property type="entry name" value="Periplasmic binding protein-like II"/>
    <property type="match status" value="2"/>
</dbReference>
<accession>A0A0A5G0H6</accession>
<proteinExistence type="predicted"/>
<dbReference type="RefSeq" id="WP_036834339.1">
    <property type="nucleotide sequence ID" value="NZ_AVPG01000012.1"/>
</dbReference>
<dbReference type="PANTHER" id="PTHR42779">
    <property type="entry name" value="PROTEIN YNJB"/>
    <property type="match status" value="1"/>
</dbReference>
<keyword evidence="3" id="KW-1185">Reference proteome</keyword>
<dbReference type="SUPFAM" id="SSF53850">
    <property type="entry name" value="Periplasmic binding protein-like II"/>
    <property type="match status" value="1"/>
</dbReference>
<dbReference type="STRING" id="1385512.N784_04370"/>
<dbReference type="InterPro" id="IPR006059">
    <property type="entry name" value="SBP"/>
</dbReference>